<sequence length="390" mass="43946">MIEPELARVAKQFPVITIIGPRQSGKTTLAQTHFSDYDYVNLEDLEARGYATEDPKGFLNDHPAPVILDEIQRVPELLSYIQVIADRDKKMGQYILTGSHQPQLRAEVTQSLAGRTGLLQLLPLSIAELNAAGIALSRNEYLHRGFLPKLYDTDGDPILEYRNYYGTYIEKDIRQLIHLQHQREFEVFIRLLAGRIGQLLNLSSLADDVGVSASTLAEWLNVLEASFIVFRLPCYFENFGKRLIKTPKLYFTEVGLASWLLGIKTPEQAGHDPLLGGLFENMVVVEALKARYNSGYDADLYFFRDQRGFEIDLLLADNRKLYPFEIKAGQTYSSDYAANLKIFGERSDRVQPGTVVYSGDMKRSGPLAVINFQEIAQTIAKVQTNASEAK</sequence>
<evidence type="ECO:0008006" key="4">
    <source>
        <dbReference type="Google" id="ProtNLM"/>
    </source>
</evidence>
<dbReference type="EMBL" id="VSSQ01022732">
    <property type="protein sequence ID" value="MPM69239.1"/>
    <property type="molecule type" value="Genomic_DNA"/>
</dbReference>
<dbReference type="PANTHER" id="PTHR43566">
    <property type="entry name" value="CONSERVED PROTEIN"/>
    <property type="match status" value="1"/>
</dbReference>
<dbReference type="InterPro" id="IPR025420">
    <property type="entry name" value="DUF4143"/>
</dbReference>
<dbReference type="Pfam" id="PF13635">
    <property type="entry name" value="DUF4143"/>
    <property type="match status" value="1"/>
</dbReference>
<evidence type="ECO:0000313" key="3">
    <source>
        <dbReference type="EMBL" id="MPM69239.1"/>
    </source>
</evidence>
<reference evidence="3" key="1">
    <citation type="submission" date="2019-08" db="EMBL/GenBank/DDBJ databases">
        <authorList>
            <person name="Kucharzyk K."/>
            <person name="Murdoch R.W."/>
            <person name="Higgins S."/>
            <person name="Loffler F."/>
        </authorList>
    </citation>
    <scope>NUCLEOTIDE SEQUENCE</scope>
</reference>
<dbReference type="AlphaFoldDB" id="A0A645BUX8"/>
<accession>A0A645BUX8</accession>
<comment type="caution">
    <text evidence="3">The sequence shown here is derived from an EMBL/GenBank/DDBJ whole genome shotgun (WGS) entry which is preliminary data.</text>
</comment>
<dbReference type="Pfam" id="PF13173">
    <property type="entry name" value="AAA_14"/>
    <property type="match status" value="1"/>
</dbReference>
<protein>
    <recommendedName>
        <fullName evidence="4">AAA+ ATPase domain-containing protein</fullName>
    </recommendedName>
</protein>
<dbReference type="InterPro" id="IPR027417">
    <property type="entry name" value="P-loop_NTPase"/>
</dbReference>
<feature type="domain" description="DUF4143" evidence="2">
    <location>
        <begin position="170"/>
        <end position="329"/>
    </location>
</feature>
<feature type="domain" description="AAA" evidence="1">
    <location>
        <begin position="13"/>
        <end position="129"/>
    </location>
</feature>
<organism evidence="3">
    <name type="scientific">bioreactor metagenome</name>
    <dbReference type="NCBI Taxonomy" id="1076179"/>
    <lineage>
        <taxon>unclassified sequences</taxon>
        <taxon>metagenomes</taxon>
        <taxon>ecological metagenomes</taxon>
    </lineage>
</organism>
<dbReference type="InterPro" id="IPR041682">
    <property type="entry name" value="AAA_14"/>
</dbReference>
<dbReference type="PANTHER" id="PTHR43566:SF2">
    <property type="entry name" value="DUF4143 DOMAIN-CONTAINING PROTEIN"/>
    <property type="match status" value="1"/>
</dbReference>
<dbReference type="SUPFAM" id="SSF52540">
    <property type="entry name" value="P-loop containing nucleoside triphosphate hydrolases"/>
    <property type="match status" value="1"/>
</dbReference>
<evidence type="ECO:0000259" key="2">
    <source>
        <dbReference type="Pfam" id="PF13635"/>
    </source>
</evidence>
<name>A0A645BUX8_9ZZZZ</name>
<gene>
    <name evidence="3" type="ORF">SDC9_116183</name>
</gene>
<evidence type="ECO:0000259" key="1">
    <source>
        <dbReference type="Pfam" id="PF13173"/>
    </source>
</evidence>
<proteinExistence type="predicted"/>